<keyword evidence="2" id="KW-1185">Reference proteome</keyword>
<accession>A0A1I6ABF4</accession>
<evidence type="ECO:0000313" key="2">
    <source>
        <dbReference type="Proteomes" id="UP000243106"/>
    </source>
</evidence>
<proteinExistence type="predicted"/>
<name>A0A1I6ABF4_9RHOB</name>
<organism evidence="1 2">
    <name type="scientific">Roseivivax halotolerans</name>
    <dbReference type="NCBI Taxonomy" id="93684"/>
    <lineage>
        <taxon>Bacteria</taxon>
        <taxon>Pseudomonadati</taxon>
        <taxon>Pseudomonadota</taxon>
        <taxon>Alphaproteobacteria</taxon>
        <taxon>Rhodobacterales</taxon>
        <taxon>Roseobacteraceae</taxon>
        <taxon>Roseivivax</taxon>
    </lineage>
</organism>
<gene>
    <name evidence="1" type="ORF">SAMN05421853_11712</name>
</gene>
<protein>
    <recommendedName>
        <fullName evidence="3">Dihydroorotate dehydrogenase</fullName>
    </recommendedName>
</protein>
<dbReference type="RefSeq" id="WP_093015245.1">
    <property type="nucleotide sequence ID" value="NZ_FOXV01000017.1"/>
</dbReference>
<dbReference type="Proteomes" id="UP000243106">
    <property type="component" value="Unassembled WGS sequence"/>
</dbReference>
<sequence length="120" mass="13096">MKTTETPDDDLFEDHLEAARATPPEIDRDFLARLTDDAEREVLTRPRPGPREPFLQRVLEALGGWRAVAALGATVVAGLWIGVSPPATLAPSVDALWWGEADMAVYLDPALGFDNLDQEG</sequence>
<dbReference type="STRING" id="93684.SAMN05421853_11712"/>
<dbReference type="AlphaFoldDB" id="A0A1I6ABF4"/>
<evidence type="ECO:0000313" key="1">
    <source>
        <dbReference type="EMBL" id="SFQ66054.1"/>
    </source>
</evidence>
<evidence type="ECO:0008006" key="3">
    <source>
        <dbReference type="Google" id="ProtNLM"/>
    </source>
</evidence>
<dbReference type="EMBL" id="FOXV01000017">
    <property type="protein sequence ID" value="SFQ66054.1"/>
    <property type="molecule type" value="Genomic_DNA"/>
</dbReference>
<reference evidence="2" key="1">
    <citation type="submission" date="2016-10" db="EMBL/GenBank/DDBJ databases">
        <authorList>
            <person name="Varghese N."/>
            <person name="Submissions S."/>
        </authorList>
    </citation>
    <scope>NUCLEOTIDE SEQUENCE [LARGE SCALE GENOMIC DNA]</scope>
    <source>
        <strain evidence="2">JCM 10271</strain>
    </source>
</reference>